<gene>
    <name evidence="3" type="ORF">PEVE_00004995</name>
</gene>
<feature type="transmembrane region" description="Helical" evidence="2">
    <location>
        <begin position="110"/>
        <end position="138"/>
    </location>
</feature>
<evidence type="ECO:0000256" key="1">
    <source>
        <dbReference type="SAM" id="Coils"/>
    </source>
</evidence>
<keyword evidence="2" id="KW-1133">Transmembrane helix</keyword>
<evidence type="ECO:0000313" key="4">
    <source>
        <dbReference type="Proteomes" id="UP001159427"/>
    </source>
</evidence>
<keyword evidence="4" id="KW-1185">Reference proteome</keyword>
<dbReference type="EMBL" id="CALNXI010001315">
    <property type="protein sequence ID" value="CAH3164519.1"/>
    <property type="molecule type" value="Genomic_DNA"/>
</dbReference>
<keyword evidence="2" id="KW-0472">Membrane</keyword>
<keyword evidence="1" id="KW-0175">Coiled coil</keyword>
<organism evidence="3 4">
    <name type="scientific">Porites evermanni</name>
    <dbReference type="NCBI Taxonomy" id="104178"/>
    <lineage>
        <taxon>Eukaryota</taxon>
        <taxon>Metazoa</taxon>
        <taxon>Cnidaria</taxon>
        <taxon>Anthozoa</taxon>
        <taxon>Hexacorallia</taxon>
        <taxon>Scleractinia</taxon>
        <taxon>Fungiina</taxon>
        <taxon>Poritidae</taxon>
        <taxon>Porites</taxon>
    </lineage>
</organism>
<evidence type="ECO:0000313" key="3">
    <source>
        <dbReference type="EMBL" id="CAH3164519.1"/>
    </source>
</evidence>
<accession>A0ABN8QH56</accession>
<reference evidence="3 4" key="1">
    <citation type="submission" date="2022-05" db="EMBL/GenBank/DDBJ databases">
        <authorList>
            <consortium name="Genoscope - CEA"/>
            <person name="William W."/>
        </authorList>
    </citation>
    <scope>NUCLEOTIDE SEQUENCE [LARGE SCALE GENOMIC DNA]</scope>
</reference>
<feature type="non-terminal residue" evidence="3">
    <location>
        <position position="1"/>
    </location>
</feature>
<evidence type="ECO:0008006" key="5">
    <source>
        <dbReference type="Google" id="ProtNLM"/>
    </source>
</evidence>
<comment type="caution">
    <text evidence="3">The sequence shown here is derived from an EMBL/GenBank/DDBJ whole genome shotgun (WGS) entry which is preliminary data.</text>
</comment>
<dbReference type="Proteomes" id="UP001159427">
    <property type="component" value="Unassembled WGS sequence"/>
</dbReference>
<protein>
    <recommendedName>
        <fullName evidence="5">Solute-binding protein family 3/N-terminal domain-containing protein</fullName>
    </recommendedName>
</protein>
<sequence length="296" mass="33102">EHKYTNLYEIRVALEDGEIDGALLDTYVAAENKETLLDDRVFVKDILDYPFGYGVVLSGAARNVEQRCRDYIALHISEIYKIVENKTKTVEASDGGLAESTGLFDPASQMFLLAVASLIGLLVMAVIIGLFYQCLVIVPRAKKDQEMKASSTHFVYKEVLVKEMNDFVDAFYSKLSRKIDLITNKKKKELREMNELKNDRQQEAQLWKSSKEKANSPGDKYIKRAGVAYLPDDSPQQPILCNTAQSILSQQKEGCQSQILSSMYQADDAISVDSACVSMTSPDNCSLHLSDINTTL</sequence>
<name>A0ABN8QH56_9CNID</name>
<proteinExistence type="predicted"/>
<feature type="coiled-coil region" evidence="1">
    <location>
        <begin position="179"/>
        <end position="206"/>
    </location>
</feature>
<evidence type="ECO:0000256" key="2">
    <source>
        <dbReference type="SAM" id="Phobius"/>
    </source>
</evidence>
<keyword evidence="2" id="KW-0812">Transmembrane</keyword>